<reference evidence="1 2" key="1">
    <citation type="submission" date="2014-06" db="EMBL/GenBank/DDBJ databases">
        <authorList>
            <person name="Ju J."/>
            <person name="Zhang J."/>
        </authorList>
    </citation>
    <scope>NUCLEOTIDE SEQUENCE [LARGE SCALE GENOMIC DNA]</scope>
    <source>
        <strain evidence="1">DmL_050</strain>
    </source>
</reference>
<dbReference type="Proteomes" id="UP000195072">
    <property type="component" value="Unassembled WGS sequence"/>
</dbReference>
<organism evidence="1 2">
    <name type="scientific">Acetobacter senegalensis</name>
    <dbReference type="NCBI Taxonomy" id="446692"/>
    <lineage>
        <taxon>Bacteria</taxon>
        <taxon>Pseudomonadati</taxon>
        <taxon>Pseudomonadota</taxon>
        <taxon>Alphaproteobacteria</taxon>
        <taxon>Acetobacterales</taxon>
        <taxon>Acetobacteraceae</taxon>
        <taxon>Acetobacter</taxon>
    </lineage>
</organism>
<proteinExistence type="predicted"/>
<protein>
    <submittedName>
        <fullName evidence="1">Uncharacterized protein</fullName>
    </submittedName>
</protein>
<evidence type="ECO:0000313" key="2">
    <source>
        <dbReference type="Proteomes" id="UP000195072"/>
    </source>
</evidence>
<sequence length="86" mass="9973">MQKLGFPEIPAHYMQAATEMLKEKIKAKTSLILSNNDLSYEEKEEKIDHMFDCYVIGKELSVFLHAAEYGAVVFDDDRKDEPNFQE</sequence>
<comment type="caution">
    <text evidence="1">The sequence shown here is derived from an EMBL/GenBank/DDBJ whole genome shotgun (WGS) entry which is preliminary data.</text>
</comment>
<name>A0A252EDZ3_9PROT</name>
<dbReference type="RefSeq" id="WP_086898828.1">
    <property type="nucleotide sequence ID" value="NZ_JOOZ01000173.1"/>
</dbReference>
<dbReference type="AlphaFoldDB" id="A0A252EDZ3"/>
<accession>A0A252EDZ3</accession>
<gene>
    <name evidence="1" type="ORF">HK16_04460</name>
</gene>
<evidence type="ECO:0000313" key="1">
    <source>
        <dbReference type="EMBL" id="OUL64536.1"/>
    </source>
</evidence>
<dbReference type="EMBL" id="JOOZ01000173">
    <property type="protein sequence ID" value="OUL64536.1"/>
    <property type="molecule type" value="Genomic_DNA"/>
</dbReference>